<dbReference type="STRING" id="56193.YP76_04370"/>
<feature type="chain" id="PRO_5005650754" evidence="1">
    <location>
        <begin position="39"/>
        <end position="195"/>
    </location>
</feature>
<feature type="signal peptide" evidence="1">
    <location>
        <begin position="1"/>
        <end position="38"/>
    </location>
</feature>
<dbReference type="PATRIC" id="fig|56193.3.peg.897"/>
<keyword evidence="1" id="KW-0732">Signal</keyword>
<evidence type="ECO:0000256" key="1">
    <source>
        <dbReference type="SAM" id="SignalP"/>
    </source>
</evidence>
<gene>
    <name evidence="2" type="ORF">YP76_04370</name>
</gene>
<evidence type="ECO:0000313" key="2">
    <source>
        <dbReference type="EMBL" id="KKW93891.1"/>
    </source>
</evidence>
<dbReference type="AlphaFoldDB" id="A0A0M3AYA1"/>
<keyword evidence="3" id="KW-1185">Reference proteome</keyword>
<proteinExistence type="predicted"/>
<dbReference type="Proteomes" id="UP000033874">
    <property type="component" value="Unassembled WGS sequence"/>
</dbReference>
<reference evidence="2 3" key="1">
    <citation type="submission" date="2015-04" db="EMBL/GenBank/DDBJ databases">
        <title>Genome sequence of aromatic hydrocarbons-degrading Sphingobium chungbukense DJ77.</title>
        <authorList>
            <person name="Kim Y.-C."/>
            <person name="Chae J.-C."/>
        </authorList>
    </citation>
    <scope>NUCLEOTIDE SEQUENCE [LARGE SCALE GENOMIC DNA]</scope>
    <source>
        <strain evidence="2 3">DJ77</strain>
    </source>
</reference>
<evidence type="ECO:0000313" key="3">
    <source>
        <dbReference type="Proteomes" id="UP000033874"/>
    </source>
</evidence>
<accession>A0A0M3AYA1</accession>
<dbReference type="EMBL" id="LBIC01000001">
    <property type="protein sequence ID" value="KKW93891.1"/>
    <property type="molecule type" value="Genomic_DNA"/>
</dbReference>
<organism evidence="2 3">
    <name type="scientific">Sphingobium chungbukense</name>
    <dbReference type="NCBI Taxonomy" id="56193"/>
    <lineage>
        <taxon>Bacteria</taxon>
        <taxon>Pseudomonadati</taxon>
        <taxon>Pseudomonadota</taxon>
        <taxon>Alphaproteobacteria</taxon>
        <taxon>Sphingomonadales</taxon>
        <taxon>Sphingomonadaceae</taxon>
        <taxon>Sphingobium</taxon>
    </lineage>
</organism>
<sequence>MVGWFGLDVDIRAKFKGVGMKKVIIAALLAASSGSASASLGSKPGEMVGAWEVETVIDGFSDTKRGITHTKLGADGFLAVKCDKPGLGSLYLTFFTPKYLGSDRISSRVHGAKYRLDDAPAQDLPSPYYDGKAASIIGNKATDLLKGLAISSPKRFRAQFLTYDNDLAEIDVDVTGAANAIYKTAAICEDTAFVQ</sequence>
<comment type="caution">
    <text evidence="2">The sequence shown here is derived from an EMBL/GenBank/DDBJ whole genome shotgun (WGS) entry which is preliminary data.</text>
</comment>
<name>A0A0M3AYA1_9SPHN</name>
<protein>
    <submittedName>
        <fullName evidence="2">Uncharacterized protein</fullName>
    </submittedName>
</protein>